<evidence type="ECO:0000259" key="2">
    <source>
        <dbReference type="PROSITE" id="PS50405"/>
    </source>
</evidence>
<dbReference type="InterPro" id="IPR040079">
    <property type="entry name" value="Glutathione_S-Trfase"/>
</dbReference>
<accession>A0A0R3D7A8</accession>
<dbReference type="PROSITE" id="PS50405">
    <property type="entry name" value="GST_CTER"/>
    <property type="match status" value="1"/>
</dbReference>
<reference evidence="3 4" key="1">
    <citation type="submission" date="2015-09" db="EMBL/GenBank/DDBJ databases">
        <title>Draft Genome Sequence of Bradyrhizobium manausense Strain BR 3351T, a Novel Symbiotic Nitrogen-Fixing Alphaproteobacterium Isolated from Brazilian Amazon Rain Forest.</title>
        <authorList>
            <person name="De Araujo J.L."/>
            <person name="Zilli J.E."/>
        </authorList>
    </citation>
    <scope>NUCLEOTIDE SEQUENCE [LARGE SCALE GENOMIC DNA]</scope>
    <source>
        <strain evidence="3 4">BR3351</strain>
    </source>
</reference>
<dbReference type="RefSeq" id="WP_057757252.1">
    <property type="nucleotide sequence ID" value="NZ_LJYG01000110.1"/>
</dbReference>
<dbReference type="SUPFAM" id="SSF52833">
    <property type="entry name" value="Thioredoxin-like"/>
    <property type="match status" value="1"/>
</dbReference>
<dbReference type="PANTHER" id="PTHR43968">
    <property type="match status" value="1"/>
</dbReference>
<organism evidence="3 4">
    <name type="scientific">Bradyrhizobium manausense</name>
    <dbReference type="NCBI Taxonomy" id="989370"/>
    <lineage>
        <taxon>Bacteria</taxon>
        <taxon>Pseudomonadati</taxon>
        <taxon>Pseudomonadota</taxon>
        <taxon>Alphaproteobacteria</taxon>
        <taxon>Hyphomicrobiales</taxon>
        <taxon>Nitrobacteraceae</taxon>
        <taxon>Bradyrhizobium</taxon>
    </lineage>
</organism>
<name>A0A0R3D7A8_9BRAD</name>
<dbReference type="PANTHER" id="PTHR43968:SF6">
    <property type="entry name" value="GLUTATHIONE S-TRANSFERASE OMEGA"/>
    <property type="match status" value="1"/>
</dbReference>
<evidence type="ECO:0000313" key="4">
    <source>
        <dbReference type="Proteomes" id="UP000051936"/>
    </source>
</evidence>
<dbReference type="Gene3D" id="3.40.30.10">
    <property type="entry name" value="Glutaredoxin"/>
    <property type="match status" value="1"/>
</dbReference>
<dbReference type="InterPro" id="IPR036249">
    <property type="entry name" value="Thioredoxin-like_sf"/>
</dbReference>
<dbReference type="Pfam" id="PF13410">
    <property type="entry name" value="GST_C_2"/>
    <property type="match status" value="1"/>
</dbReference>
<gene>
    <name evidence="3" type="ORF">AOQ71_35195</name>
</gene>
<dbReference type="OrthoDB" id="9797500at2"/>
<protein>
    <submittedName>
        <fullName evidence="3">Glutathione S-transferase</fullName>
    </submittedName>
</protein>
<dbReference type="Proteomes" id="UP000051936">
    <property type="component" value="Unassembled WGS sequence"/>
</dbReference>
<dbReference type="AlphaFoldDB" id="A0A0R3D7A8"/>
<dbReference type="Pfam" id="PF13417">
    <property type="entry name" value="GST_N_3"/>
    <property type="match status" value="1"/>
</dbReference>
<dbReference type="InterPro" id="IPR050983">
    <property type="entry name" value="GST_Omega/HSP26"/>
</dbReference>
<sequence length="215" mass="24303">MTVELYGYQYSVYSWIARLALHEKGVVYNWLEVDPFSENVPASYLAIHPFKRVPALIHDGFAVYETGAITRYVDEAFDGPKLQPTEPRARARCSQIMSIVDSYAYWPLVRQVFSHRVFRPAMRRPVDESEVERGLEAAPKVLAALETMAGQGQYLTGEDLSLADIHLAPMIGYFVLAPEGLALLQKHTRLGRWWSALSRRAALLATMPRLPQAPQ</sequence>
<dbReference type="EMBL" id="LJYG01000110">
    <property type="protein sequence ID" value="KRQ02543.1"/>
    <property type="molecule type" value="Genomic_DNA"/>
</dbReference>
<dbReference type="PROSITE" id="PS50404">
    <property type="entry name" value="GST_NTER"/>
    <property type="match status" value="1"/>
</dbReference>
<evidence type="ECO:0000259" key="1">
    <source>
        <dbReference type="PROSITE" id="PS50404"/>
    </source>
</evidence>
<dbReference type="GO" id="GO:0016740">
    <property type="term" value="F:transferase activity"/>
    <property type="evidence" value="ECO:0007669"/>
    <property type="project" value="UniProtKB-KW"/>
</dbReference>
<dbReference type="STRING" id="989370.AOQ71_35195"/>
<dbReference type="SFLD" id="SFLDG00358">
    <property type="entry name" value="Main_(cytGST)"/>
    <property type="match status" value="1"/>
</dbReference>
<dbReference type="SFLD" id="SFLDS00019">
    <property type="entry name" value="Glutathione_Transferase_(cytos"/>
    <property type="match status" value="1"/>
</dbReference>
<dbReference type="GO" id="GO:0005737">
    <property type="term" value="C:cytoplasm"/>
    <property type="evidence" value="ECO:0007669"/>
    <property type="project" value="TreeGrafter"/>
</dbReference>
<feature type="domain" description="GST N-terminal" evidence="1">
    <location>
        <begin position="1"/>
        <end position="81"/>
    </location>
</feature>
<dbReference type="InterPro" id="IPR004045">
    <property type="entry name" value="Glutathione_S-Trfase_N"/>
</dbReference>
<proteinExistence type="predicted"/>
<evidence type="ECO:0000313" key="3">
    <source>
        <dbReference type="EMBL" id="KRQ02543.1"/>
    </source>
</evidence>
<dbReference type="InterPro" id="IPR036282">
    <property type="entry name" value="Glutathione-S-Trfase_C_sf"/>
</dbReference>
<dbReference type="CDD" id="cd00299">
    <property type="entry name" value="GST_C_family"/>
    <property type="match status" value="1"/>
</dbReference>
<dbReference type="SUPFAM" id="SSF47616">
    <property type="entry name" value="GST C-terminal domain-like"/>
    <property type="match status" value="1"/>
</dbReference>
<dbReference type="InterPro" id="IPR010987">
    <property type="entry name" value="Glutathione-S-Trfase_C-like"/>
</dbReference>
<keyword evidence="4" id="KW-1185">Reference proteome</keyword>
<comment type="caution">
    <text evidence="3">The sequence shown here is derived from an EMBL/GenBank/DDBJ whole genome shotgun (WGS) entry which is preliminary data.</text>
</comment>
<feature type="domain" description="GST C-terminal" evidence="2">
    <location>
        <begin position="86"/>
        <end position="215"/>
    </location>
</feature>
<keyword evidence="3" id="KW-0808">Transferase</keyword>
<dbReference type="Gene3D" id="1.20.1050.10">
    <property type="match status" value="1"/>
</dbReference>